<sequence length="130" mass="14651">MTTLRPLTRAEHNAIRAYAMEHGRYWKASLREDWMNARTTGVMQALRNSHGPSWLVSFSLTRDQPSAGPIRAISVTAGNGDIFEATMMGADEPWMIAYPEGQDRFYGTEREVRAHIRQLILYGAKAKVAP</sequence>
<geneLocation type="plasmid" evidence="1 2">
    <name>unnamed5</name>
</geneLocation>
<accession>A0AA50CS90</accession>
<gene>
    <name evidence="1" type="ORF">Q9313_27545</name>
</gene>
<dbReference type="Proteomes" id="UP001234585">
    <property type="component" value="Plasmid unnamed5"/>
</dbReference>
<keyword evidence="2" id="KW-1185">Reference proteome</keyword>
<organism evidence="1 2">
    <name type="scientific">Shinella sumterensis</name>
    <dbReference type="NCBI Taxonomy" id="1967501"/>
    <lineage>
        <taxon>Bacteria</taxon>
        <taxon>Pseudomonadati</taxon>
        <taxon>Pseudomonadota</taxon>
        <taxon>Alphaproteobacteria</taxon>
        <taxon>Hyphomicrobiales</taxon>
        <taxon>Rhizobiaceae</taxon>
        <taxon>Shinella</taxon>
    </lineage>
</organism>
<evidence type="ECO:0000313" key="1">
    <source>
        <dbReference type="EMBL" id="WLS01136.1"/>
    </source>
</evidence>
<protein>
    <submittedName>
        <fullName evidence="1">Uncharacterized protein</fullName>
    </submittedName>
</protein>
<proteinExistence type="predicted"/>
<dbReference type="AlphaFoldDB" id="A0AA50CS90"/>
<keyword evidence="1" id="KW-0614">Plasmid</keyword>
<name>A0AA50CS90_9HYPH</name>
<dbReference type="RefSeq" id="WP_306041438.1">
    <property type="nucleotide sequence ID" value="NZ_CP132307.1"/>
</dbReference>
<reference evidence="1 2" key="1">
    <citation type="submission" date="2023-08" db="EMBL/GenBank/DDBJ databases">
        <title>Pathogen: clinical or host-associated sample.</title>
        <authorList>
            <person name="Hergert J."/>
            <person name="Casey R."/>
            <person name="Wagner J."/>
            <person name="Young E.L."/>
            <person name="Oakeson K.F."/>
        </authorList>
    </citation>
    <scope>NUCLEOTIDE SEQUENCE [LARGE SCALE GENOMIC DNA]</scope>
    <source>
        <strain evidence="1 2">1760953</strain>
        <plasmid evidence="1 2">unnamed5</plasmid>
    </source>
</reference>
<dbReference type="EMBL" id="CP132307">
    <property type="protein sequence ID" value="WLS01136.1"/>
    <property type="molecule type" value="Genomic_DNA"/>
</dbReference>
<evidence type="ECO:0000313" key="2">
    <source>
        <dbReference type="Proteomes" id="UP001234585"/>
    </source>
</evidence>